<dbReference type="PANTHER" id="PTHR39160">
    <property type="entry name" value="CELL WALL-BINDING PROTEIN YOCH"/>
    <property type="match status" value="1"/>
</dbReference>
<comment type="caution">
    <text evidence="3">The sequence shown here is derived from an EMBL/GenBank/DDBJ whole genome shotgun (WGS) entry which is preliminary data.</text>
</comment>
<dbReference type="EMBL" id="JAGQKY010000057">
    <property type="protein sequence ID" value="MCA9397523.1"/>
    <property type="molecule type" value="Genomic_DNA"/>
</dbReference>
<dbReference type="Gene3D" id="2.40.40.10">
    <property type="entry name" value="RlpA-like domain"/>
    <property type="match status" value="1"/>
</dbReference>
<evidence type="ECO:0000256" key="1">
    <source>
        <dbReference type="ARBA" id="ARBA00022729"/>
    </source>
</evidence>
<dbReference type="InterPro" id="IPR036908">
    <property type="entry name" value="RlpA-like_sf"/>
</dbReference>
<dbReference type="CDD" id="cd22786">
    <property type="entry name" value="DPBB_YuiC-like"/>
    <property type="match status" value="1"/>
</dbReference>
<dbReference type="InterPro" id="IPR011098">
    <property type="entry name" value="G5_dom"/>
</dbReference>
<dbReference type="SUPFAM" id="SSF50685">
    <property type="entry name" value="Barwin-like endoglucanases"/>
    <property type="match status" value="1"/>
</dbReference>
<organism evidence="3 4">
    <name type="scientific">candidate division WWE3 bacterium</name>
    <dbReference type="NCBI Taxonomy" id="2053526"/>
    <lineage>
        <taxon>Bacteria</taxon>
        <taxon>Katanobacteria</taxon>
    </lineage>
</organism>
<proteinExistence type="predicted"/>
<dbReference type="PROSITE" id="PS51109">
    <property type="entry name" value="G5"/>
    <property type="match status" value="1"/>
</dbReference>
<feature type="domain" description="G5" evidence="2">
    <location>
        <begin position="71"/>
        <end position="150"/>
    </location>
</feature>
<dbReference type="GO" id="GO:0004553">
    <property type="term" value="F:hydrolase activity, hydrolyzing O-glycosyl compounds"/>
    <property type="evidence" value="ECO:0007669"/>
    <property type="project" value="InterPro"/>
</dbReference>
<evidence type="ECO:0000313" key="3">
    <source>
        <dbReference type="EMBL" id="MCA9397523.1"/>
    </source>
</evidence>
<dbReference type="InterPro" id="IPR010611">
    <property type="entry name" value="3D_dom"/>
</dbReference>
<dbReference type="GO" id="GO:0019867">
    <property type="term" value="C:outer membrane"/>
    <property type="evidence" value="ECO:0007669"/>
    <property type="project" value="InterPro"/>
</dbReference>
<reference evidence="3" key="2">
    <citation type="journal article" date="2021" name="Microbiome">
        <title>Successional dynamics and alternative stable states in a saline activated sludge microbial community over 9 years.</title>
        <authorList>
            <person name="Wang Y."/>
            <person name="Ye J."/>
            <person name="Ju F."/>
            <person name="Liu L."/>
            <person name="Boyd J.A."/>
            <person name="Deng Y."/>
            <person name="Parks D.H."/>
            <person name="Jiang X."/>
            <person name="Yin X."/>
            <person name="Woodcroft B.J."/>
            <person name="Tyson G.W."/>
            <person name="Hugenholtz P."/>
            <person name="Polz M.F."/>
            <person name="Zhang T."/>
        </authorList>
    </citation>
    <scope>NUCLEOTIDE SEQUENCE</scope>
    <source>
        <strain evidence="3">HKST-UBA02</strain>
    </source>
</reference>
<accession>A0A955LVI8</accession>
<evidence type="ECO:0000313" key="4">
    <source>
        <dbReference type="Proteomes" id="UP000699691"/>
    </source>
</evidence>
<dbReference type="AlphaFoldDB" id="A0A955LVI8"/>
<name>A0A955LVI8_UNCKA</name>
<dbReference type="Pfam" id="PF07501">
    <property type="entry name" value="G5"/>
    <property type="match status" value="1"/>
</dbReference>
<dbReference type="Proteomes" id="UP000699691">
    <property type="component" value="Unassembled WGS sequence"/>
</dbReference>
<dbReference type="Gene3D" id="2.20.230.10">
    <property type="entry name" value="Resuscitation-promoting factor rpfb"/>
    <property type="match status" value="1"/>
</dbReference>
<protein>
    <submittedName>
        <fullName evidence="3">G5 domain-containing protein</fullName>
    </submittedName>
</protein>
<dbReference type="InterPro" id="IPR051933">
    <property type="entry name" value="Resuscitation_pf_RpfB"/>
</dbReference>
<dbReference type="Pfam" id="PF06725">
    <property type="entry name" value="3D"/>
    <property type="match status" value="1"/>
</dbReference>
<reference evidence="3" key="1">
    <citation type="submission" date="2020-04" db="EMBL/GenBank/DDBJ databases">
        <authorList>
            <person name="Zhang T."/>
        </authorList>
    </citation>
    <scope>NUCLEOTIDE SEQUENCE</scope>
    <source>
        <strain evidence="3">HKST-UBA02</strain>
    </source>
</reference>
<keyword evidence="1" id="KW-0732">Signal</keyword>
<dbReference type="SMART" id="SM01208">
    <property type="entry name" value="G5"/>
    <property type="match status" value="1"/>
</dbReference>
<sequence>MKVPTSDTDPNIRPHTVAAYASLLFLSAVGVWQVDTNMGDVSASESPIAIEFSTLSASSTILSSKHDPITQTSIATKEETLVTEIPFETMYREEPSWEIGTVETTQAGIAGTHSQTFSITTYFGEEIERTLLSEELVEPVEEIITNGTKPITIDTPDGQFTYSQQLTVWATSYDGNCLGCSGITYTGTPVHHGICAVDPTVIPLGTRFYIPDYGMCLAADIGGAIKGNTIDLGFENVQFGWWSARWTPIYIQ</sequence>
<evidence type="ECO:0000259" key="2">
    <source>
        <dbReference type="PROSITE" id="PS51109"/>
    </source>
</evidence>
<dbReference type="PANTHER" id="PTHR39160:SF4">
    <property type="entry name" value="RESUSCITATION-PROMOTING FACTOR RPFB"/>
    <property type="match status" value="1"/>
</dbReference>
<gene>
    <name evidence="3" type="ORF">KC573_01730</name>
</gene>
<dbReference type="GO" id="GO:0009254">
    <property type="term" value="P:peptidoglycan turnover"/>
    <property type="evidence" value="ECO:0007669"/>
    <property type="project" value="InterPro"/>
</dbReference>